<comment type="caution">
    <text evidence="15">The sequence shown here is derived from an EMBL/GenBank/DDBJ whole genome shotgun (WGS) entry which is preliminary data.</text>
</comment>
<dbReference type="InterPro" id="IPR016679">
    <property type="entry name" value="TF_GATA_pln"/>
</dbReference>
<organism evidence="15 16">
    <name type="scientific">Arachis hypogaea</name>
    <name type="common">Peanut</name>
    <dbReference type="NCBI Taxonomy" id="3818"/>
    <lineage>
        <taxon>Eukaryota</taxon>
        <taxon>Viridiplantae</taxon>
        <taxon>Streptophyta</taxon>
        <taxon>Embryophyta</taxon>
        <taxon>Tracheophyta</taxon>
        <taxon>Spermatophyta</taxon>
        <taxon>Magnoliopsida</taxon>
        <taxon>eudicotyledons</taxon>
        <taxon>Gunneridae</taxon>
        <taxon>Pentapetalae</taxon>
        <taxon>rosids</taxon>
        <taxon>fabids</taxon>
        <taxon>Fabales</taxon>
        <taxon>Fabaceae</taxon>
        <taxon>Papilionoideae</taxon>
        <taxon>50 kb inversion clade</taxon>
        <taxon>dalbergioids sensu lato</taxon>
        <taxon>Dalbergieae</taxon>
        <taxon>Pterocarpus clade</taxon>
        <taxon>Arachis</taxon>
    </lineage>
</organism>
<dbReference type="PROSITE" id="PS00344">
    <property type="entry name" value="GATA_ZN_FINGER_1"/>
    <property type="match status" value="1"/>
</dbReference>
<evidence type="ECO:0000256" key="13">
    <source>
        <dbReference type="SAM" id="MobiDB-lite"/>
    </source>
</evidence>
<evidence type="ECO:0000256" key="5">
    <source>
        <dbReference type="ARBA" id="ARBA00022833"/>
    </source>
</evidence>
<feature type="compositionally biased region" description="Basic and acidic residues" evidence="13">
    <location>
        <begin position="183"/>
        <end position="198"/>
    </location>
</feature>
<keyword evidence="8 11" id="KW-0010">Activator</keyword>
<dbReference type="InterPro" id="IPR000679">
    <property type="entry name" value="Znf_GATA"/>
</dbReference>
<evidence type="ECO:0000256" key="3">
    <source>
        <dbReference type="ARBA" id="ARBA00022723"/>
    </source>
</evidence>
<dbReference type="GO" id="GO:0030154">
    <property type="term" value="P:cell differentiation"/>
    <property type="evidence" value="ECO:0007669"/>
    <property type="project" value="TreeGrafter"/>
</dbReference>
<evidence type="ECO:0000313" key="16">
    <source>
        <dbReference type="Proteomes" id="UP000289738"/>
    </source>
</evidence>
<reference evidence="15 16" key="1">
    <citation type="submission" date="2019-01" db="EMBL/GenBank/DDBJ databases">
        <title>Sequencing of cultivated peanut Arachis hypogaea provides insights into genome evolution and oil improvement.</title>
        <authorList>
            <person name="Chen X."/>
        </authorList>
    </citation>
    <scope>NUCLEOTIDE SEQUENCE [LARGE SCALE GENOMIC DNA]</scope>
    <source>
        <strain evidence="16">cv. Fuhuasheng</strain>
        <tissue evidence="15">Leaves</tissue>
    </source>
</reference>
<keyword evidence="6 11" id="KW-0805">Transcription regulation</keyword>
<dbReference type="PIRSF" id="PIRSF016992">
    <property type="entry name" value="TF_GATA_plant"/>
    <property type="match status" value="1"/>
</dbReference>
<dbReference type="InterPro" id="IPR051140">
    <property type="entry name" value="GATA_TF"/>
</dbReference>
<evidence type="ECO:0000256" key="4">
    <source>
        <dbReference type="ARBA" id="ARBA00022771"/>
    </source>
</evidence>
<dbReference type="EMBL" id="SDMP01000007">
    <property type="protein sequence ID" value="RYR49687.1"/>
    <property type="molecule type" value="Genomic_DNA"/>
</dbReference>
<accession>A0A445CFI8</accession>
<dbReference type="GO" id="GO:0043565">
    <property type="term" value="F:sequence-specific DNA binding"/>
    <property type="evidence" value="ECO:0007669"/>
    <property type="project" value="InterPro"/>
</dbReference>
<keyword evidence="4 12" id="KW-0863">Zinc-finger</keyword>
<keyword evidence="9 11" id="KW-0804">Transcription</keyword>
<dbReference type="FunFam" id="3.30.50.10:FF:000018">
    <property type="entry name" value="GATA transcription factor"/>
    <property type="match status" value="1"/>
</dbReference>
<evidence type="ECO:0000256" key="10">
    <source>
        <dbReference type="ARBA" id="ARBA00023242"/>
    </source>
</evidence>
<dbReference type="Pfam" id="PF00320">
    <property type="entry name" value="GATA"/>
    <property type="match status" value="1"/>
</dbReference>
<dbReference type="Gramene" id="arahy.Tifrunner.gnm2.ann2.Ah07g234000.1">
    <property type="protein sequence ID" value="arahy.Tifrunner.gnm2.ann2.Ah07g234000.1-CDS"/>
    <property type="gene ID" value="arahy.Tifrunner.gnm2.ann2.Ah07g234000"/>
</dbReference>
<dbReference type="Gene3D" id="3.30.50.10">
    <property type="entry name" value="Erythroid Transcription Factor GATA-1, subunit A"/>
    <property type="match status" value="1"/>
</dbReference>
<evidence type="ECO:0000256" key="1">
    <source>
        <dbReference type="ARBA" id="ARBA00004123"/>
    </source>
</evidence>
<evidence type="ECO:0000256" key="7">
    <source>
        <dbReference type="ARBA" id="ARBA00023125"/>
    </source>
</evidence>
<dbReference type="SMART" id="SM00401">
    <property type="entry name" value="ZnF_GATA"/>
    <property type="match status" value="1"/>
</dbReference>
<dbReference type="GO" id="GO:0008270">
    <property type="term" value="F:zinc ion binding"/>
    <property type="evidence" value="ECO:0007669"/>
    <property type="project" value="UniProtKB-KW"/>
</dbReference>
<dbReference type="CDD" id="cd00202">
    <property type="entry name" value="ZnF_GATA"/>
    <property type="match status" value="1"/>
</dbReference>
<sequence>MELPEYFIAGYFAATPDQLSSEKRHADQKPGEVFTIDDLLDFSNANTDAITSDGFFNNTAGNSTDVSVVTAVDSCNSSISGSSFRCFAGVDPQFSEEFCVPYDDVAELEWLSNFVEESFPAEEELKTLHLISGVKPQTPQSSSSSDARNAPLFHPETPLPAKARSKRSRAAPGDWSTRVVRVVKTDAEQRPAKKRDGANSEASGRKCLHCAAEQTPQWRTGPIGPKTLCNACGVRYKSGRLVPEYRPAASPTFVSTKHSNSHRKVLELRRQKEMQHHRLIGQSSVFDISSGEDSYLIHRHNCPDYRNV</sequence>
<evidence type="ECO:0000259" key="14">
    <source>
        <dbReference type="PROSITE" id="PS50114"/>
    </source>
</evidence>
<comment type="function">
    <text evidence="11">Transcriptional activator that specifically binds 5'-GATA-3' or 5'-GAT-3' motifs within gene promoters.</text>
</comment>
<evidence type="ECO:0000256" key="11">
    <source>
        <dbReference type="PIRNR" id="PIRNR016992"/>
    </source>
</evidence>
<dbReference type="PROSITE" id="PS50114">
    <property type="entry name" value="GATA_ZN_FINGER_2"/>
    <property type="match status" value="1"/>
</dbReference>
<keyword evidence="7 11" id="KW-0238">DNA-binding</keyword>
<name>A0A445CFI8_ARAHY</name>
<evidence type="ECO:0000256" key="6">
    <source>
        <dbReference type="ARBA" id="ARBA00023015"/>
    </source>
</evidence>
<protein>
    <recommendedName>
        <fullName evidence="11">GATA transcription factor</fullName>
    </recommendedName>
</protein>
<dbReference type="Proteomes" id="UP000289738">
    <property type="component" value="Chromosome A07"/>
</dbReference>
<keyword evidence="5" id="KW-0862">Zinc</keyword>
<evidence type="ECO:0000256" key="8">
    <source>
        <dbReference type="ARBA" id="ARBA00023159"/>
    </source>
</evidence>
<dbReference type="STRING" id="3818.A0A445CFI8"/>
<feature type="region of interest" description="Disordered" evidence="13">
    <location>
        <begin position="134"/>
        <end position="204"/>
    </location>
</feature>
<dbReference type="GO" id="GO:0005634">
    <property type="term" value="C:nucleus"/>
    <property type="evidence" value="ECO:0007669"/>
    <property type="project" value="UniProtKB-SubCell"/>
</dbReference>
<dbReference type="InterPro" id="IPR013088">
    <property type="entry name" value="Znf_NHR/GATA"/>
</dbReference>
<dbReference type="OrthoDB" id="2162994at2759"/>
<comment type="subcellular location">
    <subcellularLocation>
        <location evidence="1 11">Nucleus</location>
    </subcellularLocation>
</comment>
<dbReference type="SMR" id="A0A445CFI8"/>
<evidence type="ECO:0000256" key="2">
    <source>
        <dbReference type="ARBA" id="ARBA00005694"/>
    </source>
</evidence>
<proteinExistence type="inferred from homology"/>
<feature type="domain" description="GATA-type" evidence="14">
    <location>
        <begin position="201"/>
        <end position="237"/>
    </location>
</feature>
<evidence type="ECO:0000256" key="12">
    <source>
        <dbReference type="PROSITE-ProRule" id="PRU00094"/>
    </source>
</evidence>
<dbReference type="AlphaFoldDB" id="A0A445CFI8"/>
<gene>
    <name evidence="15" type="ORF">Ahy_A07g036219</name>
</gene>
<keyword evidence="16" id="KW-1185">Reference proteome</keyword>
<dbReference type="SUPFAM" id="SSF57716">
    <property type="entry name" value="Glucocorticoid receptor-like (DNA-binding domain)"/>
    <property type="match status" value="1"/>
</dbReference>
<dbReference type="GO" id="GO:0045893">
    <property type="term" value="P:positive regulation of DNA-templated transcription"/>
    <property type="evidence" value="ECO:0007669"/>
    <property type="project" value="InterPro"/>
</dbReference>
<keyword evidence="3" id="KW-0479">Metal-binding</keyword>
<evidence type="ECO:0000313" key="15">
    <source>
        <dbReference type="EMBL" id="RYR49687.1"/>
    </source>
</evidence>
<evidence type="ECO:0000256" key="9">
    <source>
        <dbReference type="ARBA" id="ARBA00023163"/>
    </source>
</evidence>
<keyword evidence="10 11" id="KW-0539">Nucleus</keyword>
<feature type="compositionally biased region" description="Polar residues" evidence="13">
    <location>
        <begin position="135"/>
        <end position="147"/>
    </location>
</feature>
<dbReference type="PANTHER" id="PTHR45658">
    <property type="entry name" value="GATA TRANSCRIPTION FACTOR"/>
    <property type="match status" value="1"/>
</dbReference>
<comment type="similarity">
    <text evidence="2 11">Belongs to the type IV zinc-finger family. Class A subfamily.</text>
</comment>
<dbReference type="PANTHER" id="PTHR45658:SF124">
    <property type="entry name" value="GATA TRANSCRIPTION FACTOR 5-LIKE"/>
    <property type="match status" value="1"/>
</dbReference>